<dbReference type="GO" id="GO:0003677">
    <property type="term" value="F:DNA binding"/>
    <property type="evidence" value="ECO:0007669"/>
    <property type="project" value="InterPro"/>
</dbReference>
<evidence type="ECO:0000256" key="1">
    <source>
        <dbReference type="SAM" id="MobiDB-lite"/>
    </source>
</evidence>
<evidence type="ECO:0000313" key="3">
    <source>
        <dbReference type="EMBL" id="KAK6185740.1"/>
    </source>
</evidence>
<dbReference type="SUPFAM" id="SSF46689">
    <property type="entry name" value="Homeodomain-like"/>
    <property type="match status" value="1"/>
</dbReference>
<dbReference type="Proteomes" id="UP001347796">
    <property type="component" value="Unassembled WGS sequence"/>
</dbReference>
<protein>
    <recommendedName>
        <fullName evidence="2">HTH psq-type domain-containing protein</fullName>
    </recommendedName>
</protein>
<dbReference type="EMBL" id="JAZGQO010000006">
    <property type="protein sequence ID" value="KAK6185740.1"/>
    <property type="molecule type" value="Genomic_DNA"/>
</dbReference>
<organism evidence="3 4">
    <name type="scientific">Patella caerulea</name>
    <name type="common">Rayed Mediterranean limpet</name>
    <dbReference type="NCBI Taxonomy" id="87958"/>
    <lineage>
        <taxon>Eukaryota</taxon>
        <taxon>Metazoa</taxon>
        <taxon>Spiralia</taxon>
        <taxon>Lophotrochozoa</taxon>
        <taxon>Mollusca</taxon>
        <taxon>Gastropoda</taxon>
        <taxon>Patellogastropoda</taxon>
        <taxon>Patelloidea</taxon>
        <taxon>Patellidae</taxon>
        <taxon>Patella</taxon>
    </lineage>
</organism>
<feature type="compositionally biased region" description="Basic and acidic residues" evidence="1">
    <location>
        <begin position="71"/>
        <end position="81"/>
    </location>
</feature>
<evidence type="ECO:0000259" key="2">
    <source>
        <dbReference type="Pfam" id="PF04218"/>
    </source>
</evidence>
<sequence>MNEKTAANFINSLVKNLQVLCHSNLDFSQNIEVIGHLYLNIDSSKKINYIVNEKVCKNGEASTMFVSNSFHAEDKKQKPEPEPSNQNPLEVENRTNISKHKRTMPSDVELGQSYSSNLKFQHRFKKHQVPVPNPEHNNSVSTAGPLPAKVSRQSYSYDFEPPVTFYHESAHQSPLLHVSSPHSNQVHDVDLSRVKHEPGGQTPLSACSYPSLGSAETVSKSGESHFKFSPLHNTGQMTLNEDSLNVNEKTAEFYPIGMMSHLKQRSEITTSATTALPSISTLTNSYGSADTSSMQSLMAHNLGYPERHTLSLKDKIDIIKAVESSERPSQKALALQFGVSQPAINRILKKRDIYIAKFENLNENFEMVSNLYPGTMQ</sequence>
<dbReference type="Pfam" id="PF04218">
    <property type="entry name" value="CENP-B_N"/>
    <property type="match status" value="1"/>
</dbReference>
<accession>A0AAN8JYV9</accession>
<dbReference type="AlphaFoldDB" id="A0AAN8JYV9"/>
<dbReference type="InterPro" id="IPR009057">
    <property type="entry name" value="Homeodomain-like_sf"/>
</dbReference>
<feature type="region of interest" description="Disordered" evidence="1">
    <location>
        <begin position="71"/>
        <end position="110"/>
    </location>
</feature>
<proteinExistence type="predicted"/>
<feature type="domain" description="HTH psq-type" evidence="2">
    <location>
        <begin position="305"/>
        <end position="352"/>
    </location>
</feature>
<gene>
    <name evidence="3" type="ORF">SNE40_007905</name>
</gene>
<dbReference type="Gene3D" id="1.10.10.60">
    <property type="entry name" value="Homeodomain-like"/>
    <property type="match status" value="1"/>
</dbReference>
<reference evidence="3 4" key="1">
    <citation type="submission" date="2024-01" db="EMBL/GenBank/DDBJ databases">
        <title>The genome of the rayed Mediterranean limpet Patella caerulea (Linnaeus, 1758).</title>
        <authorList>
            <person name="Anh-Thu Weber A."/>
            <person name="Halstead-Nussloch G."/>
        </authorList>
    </citation>
    <scope>NUCLEOTIDE SEQUENCE [LARGE SCALE GENOMIC DNA]</scope>
    <source>
        <strain evidence="3">AATW-2023a</strain>
        <tissue evidence="3">Whole specimen</tissue>
    </source>
</reference>
<name>A0AAN8JYV9_PATCE</name>
<comment type="caution">
    <text evidence="3">The sequence shown here is derived from an EMBL/GenBank/DDBJ whole genome shotgun (WGS) entry which is preliminary data.</text>
</comment>
<evidence type="ECO:0000313" key="4">
    <source>
        <dbReference type="Proteomes" id="UP001347796"/>
    </source>
</evidence>
<dbReference type="InterPro" id="IPR007889">
    <property type="entry name" value="HTH_Psq"/>
</dbReference>
<keyword evidence="4" id="KW-1185">Reference proteome</keyword>